<proteinExistence type="predicted"/>
<name>A0A2C8F6B7_9BACT</name>
<feature type="region of interest" description="Disordered" evidence="1">
    <location>
        <begin position="1"/>
        <end position="54"/>
    </location>
</feature>
<keyword evidence="4" id="KW-1185">Reference proteome</keyword>
<evidence type="ECO:0000313" key="4">
    <source>
        <dbReference type="Proteomes" id="UP000219215"/>
    </source>
</evidence>
<dbReference type="AlphaFoldDB" id="A0A2C8F6B7"/>
<keyword evidence="2" id="KW-1133">Transmembrane helix</keyword>
<keyword evidence="2" id="KW-0472">Membrane</keyword>
<sequence>MDLEDLFNRNHRRREHGSHDDKNNHGHYGHGENRHAPFYHDHHNDSDQWRKHGDHQYNHHNDDLLNLSHLVPRLLANKKILITAGIVILAIIVLALIIIVPLIGHAIDFISKSGLQGVIDRLLQLTGGAK</sequence>
<accession>A0A2C8F6B7</accession>
<evidence type="ECO:0000313" key="3">
    <source>
        <dbReference type="EMBL" id="SOB57576.1"/>
    </source>
</evidence>
<organism evidence="3 4">
    <name type="scientific">Pseudodesulfovibrio profundus</name>
    <dbReference type="NCBI Taxonomy" id="57320"/>
    <lineage>
        <taxon>Bacteria</taxon>
        <taxon>Pseudomonadati</taxon>
        <taxon>Thermodesulfobacteriota</taxon>
        <taxon>Desulfovibrionia</taxon>
        <taxon>Desulfovibrionales</taxon>
        <taxon>Desulfovibrionaceae</taxon>
    </lineage>
</organism>
<protein>
    <submittedName>
        <fullName evidence="3">Uncharacterized protein</fullName>
    </submittedName>
</protein>
<reference evidence="4" key="1">
    <citation type="submission" date="2017-09" db="EMBL/GenBank/DDBJ databases">
        <authorList>
            <person name="Regsiter A."/>
            <person name="William W."/>
        </authorList>
    </citation>
    <scope>NUCLEOTIDE SEQUENCE [LARGE SCALE GENOMIC DNA]</scope>
    <source>
        <strain evidence="4">500-1</strain>
    </source>
</reference>
<dbReference type="Proteomes" id="UP000219215">
    <property type="component" value="Chromosome DPRO"/>
</dbReference>
<gene>
    <name evidence="3" type="ORF">DPRO_0691</name>
</gene>
<feature type="transmembrane region" description="Helical" evidence="2">
    <location>
        <begin position="80"/>
        <end position="103"/>
    </location>
</feature>
<dbReference type="KEGG" id="pprf:DPRO_0691"/>
<dbReference type="OrthoDB" id="9882418at2"/>
<evidence type="ECO:0000256" key="2">
    <source>
        <dbReference type="SAM" id="Phobius"/>
    </source>
</evidence>
<evidence type="ECO:0000256" key="1">
    <source>
        <dbReference type="SAM" id="MobiDB-lite"/>
    </source>
</evidence>
<dbReference type="RefSeq" id="WP_097010796.1">
    <property type="nucleotide sequence ID" value="NZ_LT907975.1"/>
</dbReference>
<feature type="compositionally biased region" description="Basic and acidic residues" evidence="1">
    <location>
        <begin position="17"/>
        <end position="54"/>
    </location>
</feature>
<dbReference type="EMBL" id="LT907975">
    <property type="protein sequence ID" value="SOB57576.1"/>
    <property type="molecule type" value="Genomic_DNA"/>
</dbReference>
<keyword evidence="2" id="KW-0812">Transmembrane</keyword>